<sequence>MLDLEQDTHQQYLIDTIHTSGTSLFVYENAQYRWLTFSDNLIQGVMYLPQPEQLVTPICQALMLFLLTEQPSYTVLNLGLGTAAIERSLHYIHKQQFANITDCVSVELSKNVSNCAKKHFNFKPMTLIHEDAHVYIDTTHTKFNVITIDILSTYHDNDFLLPPQFWQKITHTLLPNGQILFNFNPYSEDALIQLLKRIRPLFSAIEIIEFRNYKNIVIRAQKSSHVMLCQHNIKNNKLFAKIAPKFLQSVKNIFTVQ</sequence>
<comment type="caution">
    <text evidence="1">The sequence shown here is derived from an EMBL/GenBank/DDBJ whole genome shotgun (WGS) entry which is preliminary data.</text>
</comment>
<evidence type="ECO:0008006" key="3">
    <source>
        <dbReference type="Google" id="ProtNLM"/>
    </source>
</evidence>
<gene>
    <name evidence="1" type="ORF">PSECIP111951_00015</name>
</gene>
<dbReference type="Proteomes" id="UP001152485">
    <property type="component" value="Unassembled WGS sequence"/>
</dbReference>
<proteinExistence type="predicted"/>
<dbReference type="InterPro" id="IPR029063">
    <property type="entry name" value="SAM-dependent_MTases_sf"/>
</dbReference>
<dbReference type="SUPFAM" id="SSF53335">
    <property type="entry name" value="S-adenosyl-L-methionine-dependent methyltransferases"/>
    <property type="match status" value="1"/>
</dbReference>
<dbReference type="Gene3D" id="3.40.50.150">
    <property type="entry name" value="Vaccinia Virus protein VP39"/>
    <property type="match status" value="1"/>
</dbReference>
<name>A0ABN8UHT2_9GAMM</name>
<evidence type="ECO:0000313" key="2">
    <source>
        <dbReference type="Proteomes" id="UP001152485"/>
    </source>
</evidence>
<organism evidence="1 2">
    <name type="scientific">Pseudoalteromonas holothuriae</name>
    <dbReference type="NCBI Taxonomy" id="2963714"/>
    <lineage>
        <taxon>Bacteria</taxon>
        <taxon>Pseudomonadati</taxon>
        <taxon>Pseudomonadota</taxon>
        <taxon>Gammaproteobacteria</taxon>
        <taxon>Alteromonadales</taxon>
        <taxon>Pseudoalteromonadaceae</taxon>
        <taxon>Pseudoalteromonas</taxon>
    </lineage>
</organism>
<accession>A0ABN8UHT2</accession>
<protein>
    <recommendedName>
        <fullName evidence="3">Methyltransferase domain-containing protein</fullName>
    </recommendedName>
</protein>
<dbReference type="RefSeq" id="WP_261591225.1">
    <property type="nucleotide sequence ID" value="NZ_CAMAPD010000001.1"/>
</dbReference>
<reference evidence="1 2" key="1">
    <citation type="submission" date="2022-07" db="EMBL/GenBank/DDBJ databases">
        <authorList>
            <person name="Criscuolo A."/>
        </authorList>
    </citation>
    <scope>NUCLEOTIDE SEQUENCE [LARGE SCALE GENOMIC DNA]</scope>
    <source>
        <strain evidence="2">CIP 111951</strain>
    </source>
</reference>
<evidence type="ECO:0000313" key="1">
    <source>
        <dbReference type="EMBL" id="CAH9049734.1"/>
    </source>
</evidence>
<dbReference type="EMBL" id="CAMAPD010000001">
    <property type="protein sequence ID" value="CAH9049734.1"/>
    <property type="molecule type" value="Genomic_DNA"/>
</dbReference>